<dbReference type="Pfam" id="PF03080">
    <property type="entry name" value="Neprosin"/>
    <property type="match status" value="1"/>
</dbReference>
<accession>A0AA41S0U5</accession>
<dbReference type="AlphaFoldDB" id="A0AA41S0U5"/>
<feature type="non-terminal residue" evidence="2">
    <location>
        <position position="1"/>
    </location>
</feature>
<dbReference type="PANTHER" id="PTHR31589">
    <property type="entry name" value="PROTEIN, PUTATIVE (DUF239)-RELATED-RELATED"/>
    <property type="match status" value="1"/>
</dbReference>
<evidence type="ECO:0000259" key="1">
    <source>
        <dbReference type="PROSITE" id="PS52045"/>
    </source>
</evidence>
<dbReference type="InterPro" id="IPR004314">
    <property type="entry name" value="Neprosin"/>
</dbReference>
<dbReference type="Proteomes" id="UP001177140">
    <property type="component" value="Unassembled WGS sequence"/>
</dbReference>
<reference evidence="2" key="1">
    <citation type="submission" date="2022-03" db="EMBL/GenBank/DDBJ databases">
        <title>A functionally conserved STORR gene fusion in Papaver species that diverged 16.8 million years ago.</title>
        <authorList>
            <person name="Catania T."/>
        </authorList>
    </citation>
    <scope>NUCLEOTIDE SEQUENCE</scope>
    <source>
        <strain evidence="2">S-191538</strain>
    </source>
</reference>
<dbReference type="Gene3D" id="3.90.1320.10">
    <property type="entry name" value="Outer-capsid protein sigma 3, large lobe"/>
    <property type="match status" value="1"/>
</dbReference>
<dbReference type="PROSITE" id="PS52045">
    <property type="entry name" value="NEPROSIN_PEP_CD"/>
    <property type="match status" value="1"/>
</dbReference>
<evidence type="ECO:0000313" key="3">
    <source>
        <dbReference type="Proteomes" id="UP001177140"/>
    </source>
</evidence>
<dbReference type="InterPro" id="IPR053168">
    <property type="entry name" value="Glutamic_endopeptidase"/>
</dbReference>
<evidence type="ECO:0000313" key="2">
    <source>
        <dbReference type="EMBL" id="MCL7026680.1"/>
    </source>
</evidence>
<dbReference type="PANTHER" id="PTHR31589:SF111">
    <property type="entry name" value="NEPROSIN DOMAIN-CONTAINING PROTEIN"/>
    <property type="match status" value="1"/>
</dbReference>
<organism evidence="2 3">
    <name type="scientific">Papaver nudicaule</name>
    <name type="common">Iceland poppy</name>
    <dbReference type="NCBI Taxonomy" id="74823"/>
    <lineage>
        <taxon>Eukaryota</taxon>
        <taxon>Viridiplantae</taxon>
        <taxon>Streptophyta</taxon>
        <taxon>Embryophyta</taxon>
        <taxon>Tracheophyta</taxon>
        <taxon>Spermatophyta</taxon>
        <taxon>Magnoliopsida</taxon>
        <taxon>Ranunculales</taxon>
        <taxon>Papaveraceae</taxon>
        <taxon>Papaveroideae</taxon>
        <taxon>Papaver</taxon>
    </lineage>
</organism>
<dbReference type="EMBL" id="JAJJMA010059908">
    <property type="protein sequence ID" value="MCL7026680.1"/>
    <property type="molecule type" value="Genomic_DNA"/>
</dbReference>
<protein>
    <recommendedName>
        <fullName evidence="1">Neprosin PEP catalytic domain-containing protein</fullName>
    </recommendedName>
</protein>
<feature type="domain" description="Neprosin PEP catalytic" evidence="1">
    <location>
        <begin position="1"/>
        <end position="248"/>
    </location>
</feature>
<name>A0AA41S0U5_PAPNU</name>
<proteinExistence type="predicted"/>
<sequence>TAFLVTRAYSYIGASARINLWSPFVEAHDEYTTAQIWLLNGPRFAFESVESGWTVNPAIYGDKSSRFFVYWSADGSQKTGCFDLMCHGFVQTNHEIALGGKLNPISWERGGQYHLPISIHLDTNTSAWWLASGKTFVGYWPGDLFYALHDSASLVQFGGEVFSPLLEKLNAHHTATAMGSGNFAIGRFGHAAFINHVRITDYSKVERYPEWVYAYMDEPYCYSALNHVEYIKEPQFYFGGPGRNRLCP</sequence>
<comment type="caution">
    <text evidence="2">The sequence shown here is derived from an EMBL/GenBank/DDBJ whole genome shotgun (WGS) entry which is preliminary data.</text>
</comment>
<keyword evidence="3" id="KW-1185">Reference proteome</keyword>
<gene>
    <name evidence="2" type="ORF">MKW94_010897</name>
</gene>